<dbReference type="Pfam" id="PF00924">
    <property type="entry name" value="MS_channel_2nd"/>
    <property type="match status" value="1"/>
</dbReference>
<evidence type="ECO:0000256" key="6">
    <source>
        <dbReference type="SAM" id="Phobius"/>
    </source>
</evidence>
<dbReference type="SUPFAM" id="SSF50182">
    <property type="entry name" value="Sm-like ribonucleoproteins"/>
    <property type="match status" value="1"/>
</dbReference>
<dbReference type="InterPro" id="IPR010920">
    <property type="entry name" value="LSM_dom_sf"/>
</dbReference>
<evidence type="ECO:0000256" key="1">
    <source>
        <dbReference type="ARBA" id="ARBA00004141"/>
    </source>
</evidence>
<reference evidence="9" key="1">
    <citation type="submission" date="2011-05" db="EMBL/GenBank/DDBJ databases">
        <title>The genome sequence of Vittaforma corneae strain ATCC 50505.</title>
        <authorList>
            <consortium name="The Broad Institute Genome Sequencing Platform"/>
            <person name="Cuomo C."/>
            <person name="Didier E."/>
            <person name="Bowers L."/>
            <person name="Young S.K."/>
            <person name="Zeng Q."/>
            <person name="Gargeya S."/>
            <person name="Fitzgerald M."/>
            <person name="Haas B."/>
            <person name="Abouelleil A."/>
            <person name="Alvarado L."/>
            <person name="Arachchi H.M."/>
            <person name="Berlin A."/>
            <person name="Chapman S.B."/>
            <person name="Gearin G."/>
            <person name="Goldberg J."/>
            <person name="Griggs A."/>
            <person name="Gujja S."/>
            <person name="Hansen M."/>
            <person name="Heiman D."/>
            <person name="Howarth C."/>
            <person name="Larimer J."/>
            <person name="Lui A."/>
            <person name="MacDonald P.J.P."/>
            <person name="McCowen C."/>
            <person name="Montmayeur A."/>
            <person name="Murphy C."/>
            <person name="Neiman D."/>
            <person name="Pearson M."/>
            <person name="Priest M."/>
            <person name="Roberts A."/>
            <person name="Saif S."/>
            <person name="Shea T."/>
            <person name="Sisk P."/>
            <person name="Stolte C."/>
            <person name="Sykes S."/>
            <person name="Wortman J."/>
            <person name="Nusbaum C."/>
            <person name="Birren B."/>
        </authorList>
    </citation>
    <scope>NUCLEOTIDE SEQUENCE [LARGE SCALE GENOMIC DNA]</scope>
    <source>
        <strain evidence="9">ATCC 50505</strain>
    </source>
</reference>
<comment type="subcellular location">
    <subcellularLocation>
        <location evidence="1">Membrane</location>
        <topology evidence="1">Multi-pass membrane protein</topology>
    </subcellularLocation>
</comment>
<keyword evidence="9" id="KW-1185">Reference proteome</keyword>
<evidence type="ECO:0000313" key="8">
    <source>
        <dbReference type="EMBL" id="ELA42569.1"/>
    </source>
</evidence>
<dbReference type="GeneID" id="19881039"/>
<dbReference type="InterPro" id="IPR006685">
    <property type="entry name" value="MscS_channel_2nd"/>
</dbReference>
<keyword evidence="3 6" id="KW-0812">Transmembrane</keyword>
<gene>
    <name evidence="8" type="ORF">VICG_00321</name>
</gene>
<keyword evidence="4 6" id="KW-1133">Transmembrane helix</keyword>
<dbReference type="Proteomes" id="UP000011082">
    <property type="component" value="Unassembled WGS sequence"/>
</dbReference>
<feature type="transmembrane region" description="Helical" evidence="6">
    <location>
        <begin position="426"/>
        <end position="448"/>
    </location>
</feature>
<dbReference type="Gene3D" id="2.30.30.60">
    <property type="match status" value="1"/>
</dbReference>
<evidence type="ECO:0000259" key="7">
    <source>
        <dbReference type="Pfam" id="PF00924"/>
    </source>
</evidence>
<comment type="similarity">
    <text evidence="2">Belongs to the MscS (TC 1.A.23) family.</text>
</comment>
<protein>
    <recommendedName>
        <fullName evidence="7">Mechanosensitive ion channel MscS domain-containing protein</fullName>
    </recommendedName>
</protein>
<feature type="transmembrane region" description="Helical" evidence="6">
    <location>
        <begin position="393"/>
        <end position="414"/>
    </location>
</feature>
<sequence length="611" mass="71036">MNIKISEERYLTDDESTSFIESESETIDKQDEYIEKYDFRHKLFDALCSFRIILPVLGLILIMLSYFLWNVPVEGTKDTYKEIHFGSVFFACGCSLIVSITLGTVFESISMNYLKKSRGDASYCYYFNELSFHISGLLVMATIQAFLMRKYEDFYLVDLLGIKLYLLYSLRLMMFASIILGLLKAAVKYVSMRFNYNMYINSIRKCILFDFFVSLISTVKEDEDSERIARISIEKEPESILKDFLGTTSTPLNTFILQKRFRVEDASQLSFGEKRLLIKEFLNLEDRNKMYSGSLPVVLGKIKDKAESRANKLVRKLRRQDKVKKAGDISKFFSDQGVFKFLLSQLKIKPEEPIEKDNIAHVIEKTYKDKYVIKKNLEQINSAIQRVSFVTKLVIYIATAVFMFISASIQIDYLSAILSGIFGTQFISKILSDGVLQSIIFLFVIHPFDIGDRVFIRLGDTVENLVVAELNIFSTTFYKFDGTSFFVPNSVMIGTHISNIRRSKNIMESHSIQIDSNTKPKKLVKLREMLVEFCRHNTPFYTDYILVNYESIENSNKLYIKILMQYKGNFQNYEYYLKRRSEFVCELGRCLKHLKIGYSLPTQKVRIVQEE</sequence>
<dbReference type="GO" id="GO:0005886">
    <property type="term" value="C:plasma membrane"/>
    <property type="evidence" value="ECO:0007669"/>
    <property type="project" value="TreeGrafter"/>
</dbReference>
<dbReference type="EMBL" id="JH370131">
    <property type="protein sequence ID" value="ELA42569.1"/>
    <property type="molecule type" value="Genomic_DNA"/>
</dbReference>
<evidence type="ECO:0000256" key="3">
    <source>
        <dbReference type="ARBA" id="ARBA00022692"/>
    </source>
</evidence>
<dbReference type="VEuPathDB" id="MicrosporidiaDB:VICG_00321"/>
<feature type="transmembrane region" description="Helical" evidence="6">
    <location>
        <begin position="43"/>
        <end position="68"/>
    </location>
</feature>
<feature type="transmembrane region" description="Helical" evidence="6">
    <location>
        <begin position="130"/>
        <end position="148"/>
    </location>
</feature>
<organism evidence="8 9">
    <name type="scientific">Vittaforma corneae (strain ATCC 50505)</name>
    <name type="common">Microsporidian parasite</name>
    <name type="synonym">Nosema corneum</name>
    <dbReference type="NCBI Taxonomy" id="993615"/>
    <lineage>
        <taxon>Eukaryota</taxon>
        <taxon>Fungi</taxon>
        <taxon>Fungi incertae sedis</taxon>
        <taxon>Microsporidia</taxon>
        <taxon>Nosematidae</taxon>
        <taxon>Vittaforma</taxon>
    </lineage>
</organism>
<dbReference type="OrthoDB" id="544685at2759"/>
<feature type="transmembrane region" description="Helical" evidence="6">
    <location>
        <begin position="88"/>
        <end position="109"/>
    </location>
</feature>
<dbReference type="RefSeq" id="XP_007603774.1">
    <property type="nucleotide sequence ID" value="XM_007603712.1"/>
</dbReference>
<feature type="transmembrane region" description="Helical" evidence="6">
    <location>
        <begin position="168"/>
        <end position="187"/>
    </location>
</feature>
<dbReference type="PANTHER" id="PTHR31618">
    <property type="entry name" value="MECHANOSENSITIVE ION CHANNEL PROTEIN 5"/>
    <property type="match status" value="1"/>
</dbReference>
<dbReference type="GO" id="GO:0006820">
    <property type="term" value="P:monoatomic anion transport"/>
    <property type="evidence" value="ECO:0007669"/>
    <property type="project" value="TreeGrafter"/>
</dbReference>
<evidence type="ECO:0000256" key="2">
    <source>
        <dbReference type="ARBA" id="ARBA00008017"/>
    </source>
</evidence>
<feature type="domain" description="Mechanosensitive ion channel MscS" evidence="7">
    <location>
        <begin position="440"/>
        <end position="502"/>
    </location>
</feature>
<dbReference type="InParanoid" id="L2GPN8"/>
<dbReference type="InterPro" id="IPR016688">
    <property type="entry name" value="MscS-like_plants/fungi"/>
</dbReference>
<evidence type="ECO:0000256" key="4">
    <source>
        <dbReference type="ARBA" id="ARBA00022989"/>
    </source>
</evidence>
<accession>L2GPN8</accession>
<dbReference type="AlphaFoldDB" id="L2GPN8"/>
<evidence type="ECO:0000256" key="5">
    <source>
        <dbReference type="ARBA" id="ARBA00023136"/>
    </source>
</evidence>
<dbReference type="InterPro" id="IPR023408">
    <property type="entry name" value="MscS_beta-dom_sf"/>
</dbReference>
<dbReference type="GO" id="GO:0008381">
    <property type="term" value="F:mechanosensitive monoatomic ion channel activity"/>
    <property type="evidence" value="ECO:0007669"/>
    <property type="project" value="TreeGrafter"/>
</dbReference>
<name>L2GPN8_VITCO</name>
<dbReference type="OMA" id="HMKVYMQ"/>
<dbReference type="HOGENOM" id="CLU_023644_0_0_1"/>
<evidence type="ECO:0000313" key="9">
    <source>
        <dbReference type="Proteomes" id="UP000011082"/>
    </source>
</evidence>
<keyword evidence="5 6" id="KW-0472">Membrane</keyword>
<proteinExistence type="inferred from homology"/>
<dbReference type="PANTHER" id="PTHR31618:SF1">
    <property type="entry name" value="EF-HAND DOMAIN-CONTAINING PROTEIN"/>
    <property type="match status" value="1"/>
</dbReference>